<protein>
    <submittedName>
        <fullName evidence="1">Uncharacterized protein</fullName>
    </submittedName>
</protein>
<reference evidence="1 2" key="1">
    <citation type="submission" date="2019-09" db="EMBL/GenBank/DDBJ databases">
        <title>Draft genome sequencing and comparative genomics of hatchery-associated Vibrios.</title>
        <authorList>
            <person name="Kehlet-Delgado H."/>
            <person name="Mueller R.S."/>
        </authorList>
    </citation>
    <scope>NUCLEOTIDE SEQUENCE [LARGE SCALE GENOMIC DNA]</scope>
    <source>
        <strain evidence="1 2">09-121-3</strain>
    </source>
</reference>
<gene>
    <name evidence="1" type="ORF">F0238_21110</name>
</gene>
<dbReference type="Proteomes" id="UP000576645">
    <property type="component" value="Unassembled WGS sequence"/>
</dbReference>
<accession>A0AAP6ZPW4</accession>
<proteinExistence type="predicted"/>
<dbReference type="EMBL" id="VTXP01000015">
    <property type="protein sequence ID" value="NOJ25227.1"/>
    <property type="molecule type" value="Genomic_DNA"/>
</dbReference>
<organism evidence="1 2">
    <name type="scientific">Vibrio coralliilyticus</name>
    <dbReference type="NCBI Taxonomy" id="190893"/>
    <lineage>
        <taxon>Bacteria</taxon>
        <taxon>Pseudomonadati</taxon>
        <taxon>Pseudomonadota</taxon>
        <taxon>Gammaproteobacteria</taxon>
        <taxon>Vibrionales</taxon>
        <taxon>Vibrionaceae</taxon>
        <taxon>Vibrio</taxon>
    </lineage>
</organism>
<evidence type="ECO:0000313" key="1">
    <source>
        <dbReference type="EMBL" id="NOJ25227.1"/>
    </source>
</evidence>
<comment type="caution">
    <text evidence="1">The sequence shown here is derived from an EMBL/GenBank/DDBJ whole genome shotgun (WGS) entry which is preliminary data.</text>
</comment>
<evidence type="ECO:0000313" key="2">
    <source>
        <dbReference type="Proteomes" id="UP000576645"/>
    </source>
</evidence>
<dbReference type="RefSeq" id="WP_171353725.1">
    <property type="nucleotide sequence ID" value="NZ_VTXP01000015.1"/>
</dbReference>
<sequence length="69" mass="7634">MAIKYLYTEGNKACENQPLPVSLNGNGLISGHIHKVKGGYQYQSQKGNSEVMESVKKVQGFLFEQSQNS</sequence>
<dbReference type="AlphaFoldDB" id="A0AAP6ZPW4"/>
<name>A0AAP6ZPW4_9VIBR</name>